<protein>
    <submittedName>
        <fullName evidence="1">Phosphatidylethanolamine-binding protein</fullName>
    </submittedName>
</protein>
<accession>A0A1Z5IKP4</accession>
<name>A0A1Z5IKP4_9LACO</name>
<sequence length="41" mass="4637">MKIKVALENGYLPQIYTRKALIKQSGQPIVSFPISCVYLPK</sequence>
<dbReference type="STRING" id="1302250.GCA_001313225_01922"/>
<gene>
    <name evidence="1" type="ORF">IWT126_02065</name>
</gene>
<proteinExistence type="predicted"/>
<dbReference type="RefSeq" id="WP_263851329.1">
    <property type="nucleotide sequence ID" value="NZ_BBFL01000008.1"/>
</dbReference>
<dbReference type="Proteomes" id="UP000198402">
    <property type="component" value="Unassembled WGS sequence"/>
</dbReference>
<organism evidence="1 2">
    <name type="scientific">Secundilactobacillus silagei JCM 19001</name>
    <dbReference type="NCBI Taxonomy" id="1302250"/>
    <lineage>
        <taxon>Bacteria</taxon>
        <taxon>Bacillati</taxon>
        <taxon>Bacillota</taxon>
        <taxon>Bacilli</taxon>
        <taxon>Lactobacillales</taxon>
        <taxon>Lactobacillaceae</taxon>
        <taxon>Secundilactobacillus</taxon>
    </lineage>
</organism>
<evidence type="ECO:0000313" key="2">
    <source>
        <dbReference type="Proteomes" id="UP000198402"/>
    </source>
</evidence>
<reference evidence="1 2" key="1">
    <citation type="submission" date="2015-11" db="EMBL/GenBank/DDBJ databases">
        <title>Draft genome sequences of new species of the genus Lactobacillus isolated from orchardgrass silage.</title>
        <authorList>
            <person name="Tohno M."/>
            <person name="Tanizawa Y."/>
            <person name="Arita M."/>
        </authorList>
    </citation>
    <scope>NUCLEOTIDE SEQUENCE [LARGE SCALE GENOMIC DNA]</scope>
    <source>
        <strain evidence="1 2">IWT126</strain>
    </source>
</reference>
<dbReference type="AlphaFoldDB" id="A0A1Z5IKP4"/>
<dbReference type="EMBL" id="BCMG01000011">
    <property type="protein sequence ID" value="GAX02001.1"/>
    <property type="molecule type" value="Genomic_DNA"/>
</dbReference>
<comment type="caution">
    <text evidence="1">The sequence shown here is derived from an EMBL/GenBank/DDBJ whole genome shotgun (WGS) entry which is preliminary data.</text>
</comment>
<keyword evidence="2" id="KW-1185">Reference proteome</keyword>
<evidence type="ECO:0000313" key="1">
    <source>
        <dbReference type="EMBL" id="GAX02001.1"/>
    </source>
</evidence>